<dbReference type="Gene3D" id="1.10.357.10">
    <property type="entry name" value="Tetracycline Repressor, domain 2"/>
    <property type="match status" value="1"/>
</dbReference>
<dbReference type="PRINTS" id="PR00455">
    <property type="entry name" value="HTHTETR"/>
</dbReference>
<dbReference type="Proteomes" id="UP000715441">
    <property type="component" value="Unassembled WGS sequence"/>
</dbReference>
<dbReference type="InterPro" id="IPR036271">
    <property type="entry name" value="Tet_transcr_reg_TetR-rel_C_sf"/>
</dbReference>
<keyword evidence="1" id="KW-0805">Transcription regulation</keyword>
<dbReference type="PANTHER" id="PTHR30055:SF234">
    <property type="entry name" value="HTH-TYPE TRANSCRIPTIONAL REGULATOR BETI"/>
    <property type="match status" value="1"/>
</dbReference>
<dbReference type="PANTHER" id="PTHR30055">
    <property type="entry name" value="HTH-TYPE TRANSCRIPTIONAL REGULATOR RUTR"/>
    <property type="match status" value="1"/>
</dbReference>
<dbReference type="Pfam" id="PF00440">
    <property type="entry name" value="TetR_N"/>
    <property type="match status" value="1"/>
</dbReference>
<sequence>MSRSRERGMKQAGQMLDAARRLIRYRGDAFTTQELVKEAGVALQTFYRYFATKDELLLTLFGDLVAEGCAEFARQAEDLPDPIARLRFYITSILDSIDAGGDEEAAARFVVSAHWALQRTFPNDMAAAMRPFADLLLTEINAGIEAGLLELDDPENTAWLLNELVRSVHHHYAYAPVRSPATRDQLWEFCRRALGVRA</sequence>
<evidence type="ECO:0000259" key="5">
    <source>
        <dbReference type="PROSITE" id="PS50977"/>
    </source>
</evidence>
<gene>
    <name evidence="6" type="ORF">HFP15_13960</name>
</gene>
<dbReference type="Gene3D" id="1.10.10.60">
    <property type="entry name" value="Homeodomain-like"/>
    <property type="match status" value="1"/>
</dbReference>
<dbReference type="PROSITE" id="PS50977">
    <property type="entry name" value="HTH_TETR_2"/>
    <property type="match status" value="1"/>
</dbReference>
<feature type="domain" description="HTH tetR-type" evidence="5">
    <location>
        <begin position="9"/>
        <end position="68"/>
    </location>
</feature>
<evidence type="ECO:0000256" key="1">
    <source>
        <dbReference type="ARBA" id="ARBA00023015"/>
    </source>
</evidence>
<organism evidence="6 7">
    <name type="scientific">Amycolatopsis acididurans</name>
    <dbReference type="NCBI Taxonomy" id="2724524"/>
    <lineage>
        <taxon>Bacteria</taxon>
        <taxon>Bacillati</taxon>
        <taxon>Actinomycetota</taxon>
        <taxon>Actinomycetes</taxon>
        <taxon>Pseudonocardiales</taxon>
        <taxon>Pseudonocardiaceae</taxon>
        <taxon>Amycolatopsis</taxon>
    </lineage>
</organism>
<evidence type="ECO:0000313" key="7">
    <source>
        <dbReference type="Proteomes" id="UP000715441"/>
    </source>
</evidence>
<dbReference type="EMBL" id="JAAXLS010000007">
    <property type="protein sequence ID" value="NKQ53988.1"/>
    <property type="molecule type" value="Genomic_DNA"/>
</dbReference>
<protein>
    <submittedName>
        <fullName evidence="6">TetR/AcrR family transcriptional regulator</fullName>
    </submittedName>
</protein>
<keyword evidence="3" id="KW-0804">Transcription</keyword>
<evidence type="ECO:0000313" key="6">
    <source>
        <dbReference type="EMBL" id="NKQ53988.1"/>
    </source>
</evidence>
<keyword evidence="7" id="KW-1185">Reference proteome</keyword>
<dbReference type="InterPro" id="IPR050109">
    <property type="entry name" value="HTH-type_TetR-like_transc_reg"/>
</dbReference>
<evidence type="ECO:0000256" key="4">
    <source>
        <dbReference type="PROSITE-ProRule" id="PRU00335"/>
    </source>
</evidence>
<reference evidence="6 7" key="1">
    <citation type="submission" date="2020-04" db="EMBL/GenBank/DDBJ databases">
        <title>Novel species.</title>
        <authorList>
            <person name="Teo W.F.A."/>
            <person name="Lipun K."/>
            <person name="Srisuk N."/>
            <person name="Duangmal K."/>
        </authorList>
    </citation>
    <scope>NUCLEOTIDE SEQUENCE [LARGE SCALE GENOMIC DNA]</scope>
    <source>
        <strain evidence="6 7">K13G38</strain>
    </source>
</reference>
<feature type="DNA-binding region" description="H-T-H motif" evidence="4">
    <location>
        <begin position="31"/>
        <end position="50"/>
    </location>
</feature>
<keyword evidence="2 4" id="KW-0238">DNA-binding</keyword>
<evidence type="ECO:0000256" key="2">
    <source>
        <dbReference type="ARBA" id="ARBA00023125"/>
    </source>
</evidence>
<dbReference type="SUPFAM" id="SSF48498">
    <property type="entry name" value="Tetracyclin repressor-like, C-terminal domain"/>
    <property type="match status" value="1"/>
</dbReference>
<dbReference type="SUPFAM" id="SSF46689">
    <property type="entry name" value="Homeodomain-like"/>
    <property type="match status" value="1"/>
</dbReference>
<proteinExistence type="predicted"/>
<comment type="caution">
    <text evidence="6">The sequence shown here is derived from an EMBL/GenBank/DDBJ whole genome shotgun (WGS) entry which is preliminary data.</text>
</comment>
<dbReference type="InterPro" id="IPR009057">
    <property type="entry name" value="Homeodomain-like_sf"/>
</dbReference>
<name>A0ABX1J2I0_9PSEU</name>
<evidence type="ECO:0000256" key="3">
    <source>
        <dbReference type="ARBA" id="ARBA00023163"/>
    </source>
</evidence>
<dbReference type="InterPro" id="IPR001647">
    <property type="entry name" value="HTH_TetR"/>
</dbReference>
<accession>A0ABX1J2I0</accession>